<gene>
    <name evidence="3" type="ORF">HFQ13_10670</name>
</gene>
<sequence>MLRKPQFYWMYLVLFLVLQMASQPAMASGLGIAPAHHDIFGEMLQQIFGNKAIPTVSGIAKARVDSWTGSIVSMLAWINTIVLFVGGVLASYTIFGSILKSARTGQVMGNWNEHTVPVRTLLGAAVLLPVPGFAGLSAIQLIVIWLFTMVGIGAADTGWDVIIPDLSHNALSTLVVPRSNIRQLAGSVLQSQVCEQAVNYELNDLHLPSMITRSGPTEQVLPTLGATIADNPAGLIPGVAMFATGNYVPTYSAYVWGTTGAATITQFIPLFPAAGLTDVCGKLQYESGLKYVAPVGGSSSEETVGSQLRSAVYAANDKALPTLLKGIHPLATDLSHDKTPSSVAWNKAIDAYDTALVNATKSKAKGVFAKGIKQYATDARKYGFATAGEWFWKINSWNQAAEEALNEATSDNMSVPSWGNYGGDLFSSHYRAEMKRAAEFVNEAHSTGQGLGGQPTPTEGSGSLAGMFAKAGMDTVEAIVQSPVGENPIEHIQAMGTIIESYGGELFAGGLMAITAGKGVDHSVAGDVGGGLIGGPSVFLGTLATHLAEIIFGVGFLLSFFVPLIPYLIFTLTLLTTAILAVEFVAAAPIWAAMHMHPEGHEFFGHGSQGYGLALSIVFRPLLMLVGFLAGTGLVYAFAFLLNATLGNAIVSAMTTSGSGFLGPMDFIGSIILYTGFLIMAVWKSYELIFIIPDKVMRWANAQGAQTDDANLAAKAQQHGSGVQRGEFAGNGVGRGLNNATGSALQAKQAAMRAAGSGGRPQG</sequence>
<keyword evidence="1" id="KW-0472">Membrane</keyword>
<evidence type="ECO:0000313" key="3">
    <source>
        <dbReference type="EMBL" id="MBU2788654.1"/>
    </source>
</evidence>
<organism evidence="3 4">
    <name type="scientific">Igneacidithiobacillus copahuensis</name>
    <dbReference type="NCBI Taxonomy" id="2724909"/>
    <lineage>
        <taxon>Bacteria</taxon>
        <taxon>Pseudomonadati</taxon>
        <taxon>Pseudomonadota</taxon>
        <taxon>Acidithiobacillia</taxon>
        <taxon>Acidithiobacillales</taxon>
        <taxon>Acidithiobacillaceae</taxon>
        <taxon>Igneacidithiobacillus</taxon>
    </lineage>
</organism>
<keyword evidence="4" id="KW-1185">Reference proteome</keyword>
<keyword evidence="1" id="KW-1133">Transmembrane helix</keyword>
<protein>
    <submittedName>
        <fullName evidence="3">DotA/TraY family protein</fullName>
    </submittedName>
</protein>
<feature type="transmembrane region" description="Helical" evidence="1">
    <location>
        <begin position="538"/>
        <end position="561"/>
    </location>
</feature>
<feature type="transmembrane region" description="Helical" evidence="1">
    <location>
        <begin position="613"/>
        <end position="641"/>
    </location>
</feature>
<feature type="transmembrane region" description="Helical" evidence="1">
    <location>
        <begin position="567"/>
        <end position="592"/>
    </location>
</feature>
<feature type="transmembrane region" description="Helical" evidence="1">
    <location>
        <begin position="661"/>
        <end position="683"/>
    </location>
</feature>
<name>A0AAE2YQR5_9PROT</name>
<feature type="transmembrane region" description="Helical" evidence="1">
    <location>
        <begin position="74"/>
        <end position="95"/>
    </location>
</feature>
<reference evidence="3" key="1">
    <citation type="journal article" date="2021" name="ISME J.">
        <title>Genomic evolution of the class Acidithiobacillia: deep-branching Proteobacteria living in extreme acidic conditions.</title>
        <authorList>
            <person name="Moya-Beltran A."/>
            <person name="Beard S."/>
            <person name="Rojas-Villalobos C."/>
            <person name="Issotta F."/>
            <person name="Gallardo Y."/>
            <person name="Ulloa R."/>
            <person name="Giaveno A."/>
            <person name="Degli Esposti M."/>
            <person name="Johnson D.B."/>
            <person name="Quatrini R."/>
        </authorList>
    </citation>
    <scope>NUCLEOTIDE SEQUENCE</scope>
    <source>
        <strain evidence="3">VAN18-1</strain>
    </source>
</reference>
<feature type="chain" id="PRO_5041944798" evidence="2">
    <location>
        <begin position="28"/>
        <end position="763"/>
    </location>
</feature>
<dbReference type="EMBL" id="JAAXYO010000154">
    <property type="protein sequence ID" value="MBU2788654.1"/>
    <property type="molecule type" value="Genomic_DNA"/>
</dbReference>
<evidence type="ECO:0000313" key="4">
    <source>
        <dbReference type="Proteomes" id="UP001197378"/>
    </source>
</evidence>
<dbReference type="NCBIfam" id="TIGR04346">
    <property type="entry name" value="DotA_TraY"/>
    <property type="match status" value="1"/>
</dbReference>
<dbReference type="RefSeq" id="WP_215885708.1">
    <property type="nucleotide sequence ID" value="NZ_JAAXYO010000154.1"/>
</dbReference>
<dbReference type="AlphaFoldDB" id="A0AAE2YQR5"/>
<dbReference type="Proteomes" id="UP001197378">
    <property type="component" value="Unassembled WGS sequence"/>
</dbReference>
<evidence type="ECO:0000256" key="2">
    <source>
        <dbReference type="SAM" id="SignalP"/>
    </source>
</evidence>
<feature type="transmembrane region" description="Helical" evidence="1">
    <location>
        <begin position="116"/>
        <end position="136"/>
    </location>
</feature>
<feature type="signal peptide" evidence="2">
    <location>
        <begin position="1"/>
        <end position="27"/>
    </location>
</feature>
<accession>A0AAE2YQR5</accession>
<keyword evidence="2" id="KW-0732">Signal</keyword>
<comment type="caution">
    <text evidence="3">The sequence shown here is derived from an EMBL/GenBank/DDBJ whole genome shotgun (WGS) entry which is preliminary data.</text>
</comment>
<proteinExistence type="predicted"/>
<dbReference type="InterPro" id="IPR027628">
    <property type="entry name" value="DotA_TraY"/>
</dbReference>
<keyword evidence="1" id="KW-0812">Transmembrane</keyword>
<evidence type="ECO:0000256" key="1">
    <source>
        <dbReference type="SAM" id="Phobius"/>
    </source>
</evidence>